<dbReference type="EMBL" id="QFYQ01000001">
    <property type="protein sequence ID" value="RAK55681.1"/>
    <property type="molecule type" value="Genomic_DNA"/>
</dbReference>
<evidence type="ECO:0000256" key="5">
    <source>
        <dbReference type="SAM" id="MobiDB-lite"/>
    </source>
</evidence>
<dbReference type="PROSITE" id="PS01081">
    <property type="entry name" value="HTH_TETR_1"/>
    <property type="match status" value="1"/>
</dbReference>
<dbReference type="SUPFAM" id="SSF46689">
    <property type="entry name" value="Homeodomain-like"/>
    <property type="match status" value="1"/>
</dbReference>
<evidence type="ECO:0000259" key="6">
    <source>
        <dbReference type="PROSITE" id="PS50977"/>
    </source>
</evidence>
<dbReference type="InterPro" id="IPR009057">
    <property type="entry name" value="Homeodomain-like_sf"/>
</dbReference>
<sequence>MDTRSSRANKPTGQGASLGRRERNKLEKRARIVAAARRLFAEKGFNQTTTLELAEAADIGTGTLFLYVRSKEDLLVLVFKDEMLERAVAAFDGLPKDAPLLDQLVQAFTAMMEHHARDRDLARILLKEIMFPVNDEPSGDVSELMEAIFERLGRLLERDKGGELRADFDSRLVAETLFSSYYMDLLQWLRARHSKAWFQETLRRHLAVTIMGLRRPAPV</sequence>
<keyword evidence="1" id="KW-0805">Transcription regulation</keyword>
<accession>A0A328AMR2</accession>
<keyword evidence="3" id="KW-0804">Transcription</keyword>
<evidence type="ECO:0000313" key="7">
    <source>
        <dbReference type="EMBL" id="RAK55681.1"/>
    </source>
</evidence>
<feature type="domain" description="HTH tetR-type" evidence="6">
    <location>
        <begin position="26"/>
        <end position="86"/>
    </location>
</feature>
<evidence type="ECO:0000256" key="3">
    <source>
        <dbReference type="ARBA" id="ARBA00023163"/>
    </source>
</evidence>
<evidence type="ECO:0000313" key="8">
    <source>
        <dbReference type="Proteomes" id="UP000249254"/>
    </source>
</evidence>
<organism evidence="7 8">
    <name type="scientific">Phenylobacterium soli</name>
    <dbReference type="NCBI Taxonomy" id="2170551"/>
    <lineage>
        <taxon>Bacteria</taxon>
        <taxon>Pseudomonadati</taxon>
        <taxon>Pseudomonadota</taxon>
        <taxon>Alphaproteobacteria</taxon>
        <taxon>Caulobacterales</taxon>
        <taxon>Caulobacteraceae</taxon>
        <taxon>Phenylobacterium</taxon>
    </lineage>
</organism>
<dbReference type="InterPro" id="IPR023772">
    <property type="entry name" value="DNA-bd_HTH_TetR-type_CS"/>
</dbReference>
<reference evidence="8" key="1">
    <citation type="submission" date="2018-05" db="EMBL/GenBank/DDBJ databases">
        <authorList>
            <person name="Li X."/>
        </authorList>
    </citation>
    <scope>NUCLEOTIDE SEQUENCE [LARGE SCALE GENOMIC DNA]</scope>
    <source>
        <strain evidence="8">LX32</strain>
    </source>
</reference>
<dbReference type="OrthoDB" id="9811084at2"/>
<feature type="region of interest" description="Disordered" evidence="5">
    <location>
        <begin position="1"/>
        <end position="24"/>
    </location>
</feature>
<dbReference type="PRINTS" id="PR00455">
    <property type="entry name" value="HTHTETR"/>
</dbReference>
<keyword evidence="8" id="KW-1185">Reference proteome</keyword>
<keyword evidence="2 4" id="KW-0238">DNA-binding</keyword>
<dbReference type="InterPro" id="IPR050109">
    <property type="entry name" value="HTH-type_TetR-like_transc_reg"/>
</dbReference>
<proteinExistence type="predicted"/>
<dbReference type="AlphaFoldDB" id="A0A328AMR2"/>
<dbReference type="Pfam" id="PF00440">
    <property type="entry name" value="TetR_N"/>
    <property type="match status" value="1"/>
</dbReference>
<evidence type="ECO:0000256" key="4">
    <source>
        <dbReference type="PROSITE-ProRule" id="PRU00335"/>
    </source>
</evidence>
<dbReference type="InterPro" id="IPR001647">
    <property type="entry name" value="HTH_TetR"/>
</dbReference>
<evidence type="ECO:0000256" key="1">
    <source>
        <dbReference type="ARBA" id="ARBA00023015"/>
    </source>
</evidence>
<feature type="DNA-binding region" description="H-T-H motif" evidence="4">
    <location>
        <begin position="49"/>
        <end position="68"/>
    </location>
</feature>
<feature type="compositionally biased region" description="Polar residues" evidence="5">
    <location>
        <begin position="1"/>
        <end position="15"/>
    </location>
</feature>
<gene>
    <name evidence="7" type="ORF">DJ017_14770</name>
</gene>
<protein>
    <recommendedName>
        <fullName evidence="6">HTH tetR-type domain-containing protein</fullName>
    </recommendedName>
</protein>
<dbReference type="PROSITE" id="PS50977">
    <property type="entry name" value="HTH_TETR_2"/>
    <property type="match status" value="1"/>
</dbReference>
<dbReference type="Proteomes" id="UP000249254">
    <property type="component" value="Unassembled WGS sequence"/>
</dbReference>
<dbReference type="GO" id="GO:0000976">
    <property type="term" value="F:transcription cis-regulatory region binding"/>
    <property type="evidence" value="ECO:0007669"/>
    <property type="project" value="TreeGrafter"/>
</dbReference>
<comment type="caution">
    <text evidence="7">The sequence shown here is derived from an EMBL/GenBank/DDBJ whole genome shotgun (WGS) entry which is preliminary data.</text>
</comment>
<dbReference type="SUPFAM" id="SSF48498">
    <property type="entry name" value="Tetracyclin repressor-like, C-terminal domain"/>
    <property type="match status" value="1"/>
</dbReference>
<dbReference type="Gene3D" id="1.10.357.10">
    <property type="entry name" value="Tetracycline Repressor, domain 2"/>
    <property type="match status" value="1"/>
</dbReference>
<dbReference type="PANTHER" id="PTHR30055">
    <property type="entry name" value="HTH-TYPE TRANSCRIPTIONAL REGULATOR RUTR"/>
    <property type="match status" value="1"/>
</dbReference>
<name>A0A328AMR2_9CAUL</name>
<dbReference type="PANTHER" id="PTHR30055:SF234">
    <property type="entry name" value="HTH-TYPE TRANSCRIPTIONAL REGULATOR BETI"/>
    <property type="match status" value="1"/>
</dbReference>
<dbReference type="RefSeq" id="WP_111529429.1">
    <property type="nucleotide sequence ID" value="NZ_JBHRSG010000003.1"/>
</dbReference>
<dbReference type="InterPro" id="IPR036271">
    <property type="entry name" value="Tet_transcr_reg_TetR-rel_C_sf"/>
</dbReference>
<dbReference type="GO" id="GO:0003700">
    <property type="term" value="F:DNA-binding transcription factor activity"/>
    <property type="evidence" value="ECO:0007669"/>
    <property type="project" value="TreeGrafter"/>
</dbReference>
<evidence type="ECO:0000256" key="2">
    <source>
        <dbReference type="ARBA" id="ARBA00023125"/>
    </source>
</evidence>